<proteinExistence type="inferred from homology"/>
<comment type="subunit">
    <text evidence="1">Homodimer.</text>
</comment>
<comment type="subcellular location">
    <subcellularLocation>
        <location evidence="1">Cytoplasm</location>
    </subcellularLocation>
</comment>
<comment type="catalytic activity">
    <reaction evidence="1">
        <text>(7R,8S)-7,8-diammoniononanoate + CO2 + ATP = (4R,5S)-dethiobiotin + ADP + phosphate + 3 H(+)</text>
        <dbReference type="Rhea" id="RHEA:15805"/>
        <dbReference type="ChEBI" id="CHEBI:15378"/>
        <dbReference type="ChEBI" id="CHEBI:16526"/>
        <dbReference type="ChEBI" id="CHEBI:30616"/>
        <dbReference type="ChEBI" id="CHEBI:43474"/>
        <dbReference type="ChEBI" id="CHEBI:149469"/>
        <dbReference type="ChEBI" id="CHEBI:149473"/>
        <dbReference type="ChEBI" id="CHEBI:456216"/>
        <dbReference type="EC" id="6.3.3.3"/>
    </reaction>
</comment>
<accession>L7L442</accession>
<dbReference type="PANTHER" id="PTHR43210">
    <property type="entry name" value="DETHIOBIOTIN SYNTHETASE"/>
    <property type="match status" value="1"/>
</dbReference>
<comment type="pathway">
    <text evidence="1">Cofactor biosynthesis; biotin biosynthesis; biotin from 7,8-diaminononanoate: step 1/2.</text>
</comment>
<dbReference type="GO" id="GO:0004141">
    <property type="term" value="F:dethiobiotin synthase activity"/>
    <property type="evidence" value="ECO:0007669"/>
    <property type="project" value="UniProtKB-UniRule"/>
</dbReference>
<evidence type="ECO:0000313" key="3">
    <source>
        <dbReference type="Proteomes" id="UP000053405"/>
    </source>
</evidence>
<dbReference type="GO" id="GO:0000287">
    <property type="term" value="F:magnesium ion binding"/>
    <property type="evidence" value="ECO:0007669"/>
    <property type="project" value="UniProtKB-UniRule"/>
</dbReference>
<feature type="binding site" evidence="1">
    <location>
        <begin position="14"/>
        <end position="19"/>
    </location>
    <ligand>
        <name>ATP</name>
        <dbReference type="ChEBI" id="CHEBI:30616"/>
    </ligand>
</feature>
<keyword evidence="3" id="KW-1185">Reference proteome</keyword>
<dbReference type="InterPro" id="IPR004472">
    <property type="entry name" value="DTB_synth_BioD"/>
</dbReference>
<dbReference type="PANTHER" id="PTHR43210:SF5">
    <property type="entry name" value="DETHIOBIOTIN SYNTHETASE"/>
    <property type="match status" value="1"/>
</dbReference>
<dbReference type="GO" id="GO:0009102">
    <property type="term" value="P:biotin biosynthetic process"/>
    <property type="evidence" value="ECO:0007669"/>
    <property type="project" value="UniProtKB-UniRule"/>
</dbReference>
<dbReference type="RefSeq" id="WP_005935148.1">
    <property type="nucleotide sequence ID" value="NZ_ATVK01000040.1"/>
</dbReference>
<evidence type="ECO:0000313" key="2">
    <source>
        <dbReference type="EMBL" id="GAC55915.1"/>
    </source>
</evidence>
<gene>
    <name evidence="1 2" type="primary">bioD</name>
    <name evidence="2" type="ORF">GOHSU_02_00580</name>
</gene>
<dbReference type="GO" id="GO:0005829">
    <property type="term" value="C:cytosol"/>
    <property type="evidence" value="ECO:0007669"/>
    <property type="project" value="TreeGrafter"/>
</dbReference>
<dbReference type="UniPathway" id="UPA00078">
    <property type="reaction ID" value="UER00161"/>
</dbReference>
<dbReference type="GO" id="GO:0005524">
    <property type="term" value="F:ATP binding"/>
    <property type="evidence" value="ECO:0007669"/>
    <property type="project" value="UniProtKB-UniRule"/>
</dbReference>
<dbReference type="SUPFAM" id="SSF52540">
    <property type="entry name" value="P-loop containing nucleoside triphosphate hydrolases"/>
    <property type="match status" value="1"/>
</dbReference>
<feature type="binding site" evidence="1">
    <location>
        <position position="111"/>
    </location>
    <ligand>
        <name>Mg(2+)</name>
        <dbReference type="ChEBI" id="CHEBI:18420"/>
    </ligand>
</feature>
<name>L7L442_9ACTN</name>
<feature type="binding site" evidence="1">
    <location>
        <position position="43"/>
    </location>
    <ligand>
        <name>substrate</name>
    </ligand>
</feature>
<comment type="similarity">
    <text evidence="1">Belongs to the dethiobiotin synthetase family.</text>
</comment>
<feature type="binding site" evidence="1">
    <location>
        <position position="52"/>
    </location>
    <ligand>
        <name>ATP</name>
        <dbReference type="ChEBI" id="CHEBI:30616"/>
    </ligand>
</feature>
<dbReference type="InterPro" id="IPR027417">
    <property type="entry name" value="P-loop_NTPase"/>
</dbReference>
<dbReference type="Gene3D" id="3.40.50.300">
    <property type="entry name" value="P-loop containing nucleotide triphosphate hydrolases"/>
    <property type="match status" value="1"/>
</dbReference>
<protein>
    <recommendedName>
        <fullName evidence="1">ATP-dependent dethiobiotin synthetase BioD</fullName>
        <ecNumber evidence="1">6.3.3.3</ecNumber>
    </recommendedName>
    <alternativeName>
        <fullName evidence="1">DTB synthetase</fullName>
        <shortName evidence="1">DTBS</shortName>
    </alternativeName>
    <alternativeName>
        <fullName evidence="1">Dethiobiotin synthase</fullName>
    </alternativeName>
</protein>
<feature type="binding site" evidence="1">
    <location>
        <begin position="171"/>
        <end position="172"/>
    </location>
    <ligand>
        <name>ATP</name>
        <dbReference type="ChEBI" id="CHEBI:30616"/>
    </ligand>
</feature>
<dbReference type="PIRSF" id="PIRSF006755">
    <property type="entry name" value="DTB_synth"/>
    <property type="match status" value="1"/>
</dbReference>
<feature type="active site" evidence="1">
    <location>
        <position position="39"/>
    </location>
</feature>
<keyword evidence="1" id="KW-0547">Nucleotide-binding</keyword>
<comment type="function">
    <text evidence="1">Catalyzes a mechanistically unusual reaction, the ATP-dependent insertion of CO2 between the N7 and N8 nitrogen atoms of 7,8-diaminopelargonic acid (DAPA, also called 7,8-diammoniononanoate) to form a ureido ring.</text>
</comment>
<dbReference type="NCBIfam" id="TIGR00347">
    <property type="entry name" value="bioD"/>
    <property type="match status" value="1"/>
</dbReference>
<dbReference type="EC" id="6.3.3.3" evidence="1"/>
<organism evidence="2 3">
    <name type="scientific">Gordonia hirsuta DSM 44140 = NBRC 16056</name>
    <dbReference type="NCBI Taxonomy" id="1121927"/>
    <lineage>
        <taxon>Bacteria</taxon>
        <taxon>Bacillati</taxon>
        <taxon>Actinomycetota</taxon>
        <taxon>Actinomycetes</taxon>
        <taxon>Mycobacteriales</taxon>
        <taxon>Gordoniaceae</taxon>
        <taxon>Gordonia</taxon>
    </lineage>
</organism>
<dbReference type="CDD" id="cd03109">
    <property type="entry name" value="DTBS"/>
    <property type="match status" value="1"/>
</dbReference>
<dbReference type="eggNOG" id="COG0132">
    <property type="taxonomic scope" value="Bacteria"/>
</dbReference>
<comment type="cofactor">
    <cofactor evidence="1">
        <name>Mg(2+)</name>
        <dbReference type="ChEBI" id="CHEBI:18420"/>
    </cofactor>
</comment>
<feature type="binding site" evidence="1">
    <location>
        <position position="52"/>
    </location>
    <ligand>
        <name>Mg(2+)</name>
        <dbReference type="ChEBI" id="CHEBI:18420"/>
    </ligand>
</feature>
<dbReference type="STRING" id="1121927.GOHSU_02_00580"/>
<keyword evidence="1" id="KW-0093">Biotin biosynthesis</keyword>
<keyword evidence="1" id="KW-0479">Metal-binding</keyword>
<dbReference type="EMBL" id="BANT01000002">
    <property type="protein sequence ID" value="GAC55915.1"/>
    <property type="molecule type" value="Genomic_DNA"/>
</dbReference>
<keyword evidence="1" id="KW-0436">Ligase</keyword>
<dbReference type="AlphaFoldDB" id="L7L442"/>
<evidence type="ECO:0000256" key="1">
    <source>
        <dbReference type="HAMAP-Rule" id="MF_00336"/>
    </source>
</evidence>
<feature type="binding site" evidence="1">
    <location>
        <begin position="111"/>
        <end position="114"/>
    </location>
    <ligand>
        <name>ATP</name>
        <dbReference type="ChEBI" id="CHEBI:30616"/>
    </ligand>
</feature>
<reference evidence="2 3" key="1">
    <citation type="submission" date="2012-12" db="EMBL/GenBank/DDBJ databases">
        <title>Whole genome shotgun sequence of Gordonia hirsuta NBRC 16056.</title>
        <authorList>
            <person name="Isaki-Nakamura S."/>
            <person name="Hosoyama A."/>
            <person name="Tsuchikane K."/>
            <person name="Katsumata H."/>
            <person name="Baba S."/>
            <person name="Yamazaki S."/>
            <person name="Fujita N."/>
        </authorList>
    </citation>
    <scope>NUCLEOTIDE SEQUENCE [LARGE SCALE GENOMIC DNA]</scope>
    <source>
        <strain evidence="2 3">NBRC 16056</strain>
    </source>
</reference>
<feature type="binding site" evidence="1">
    <location>
        <position position="18"/>
    </location>
    <ligand>
        <name>Mg(2+)</name>
        <dbReference type="ChEBI" id="CHEBI:18420"/>
    </ligand>
</feature>
<dbReference type="HAMAP" id="MF_00336">
    <property type="entry name" value="BioD"/>
    <property type="match status" value="1"/>
</dbReference>
<comment type="caution">
    <text evidence="2">The sequence shown here is derived from an EMBL/GenBank/DDBJ whole genome shotgun (WGS) entry which is preliminary data.</text>
</comment>
<dbReference type="Pfam" id="PF13500">
    <property type="entry name" value="AAA_26"/>
    <property type="match status" value="1"/>
</dbReference>
<keyword evidence="1" id="KW-0067">ATP-binding</keyword>
<dbReference type="Proteomes" id="UP000053405">
    <property type="component" value="Unassembled WGS sequence"/>
</dbReference>
<comment type="caution">
    <text evidence="1">Lacks conserved residue(s) required for the propagation of feature annotation.</text>
</comment>
<keyword evidence="1" id="KW-0460">Magnesium</keyword>
<sequence>MSDGVLVVTGTSTGVGKTVAVAALAAAAASAGARVAVVKPAQTGVGPREPGDLAAIAALVGDLPAAEIVRYREPLAPETAARREGSSFLRLEQVRRTVDQMRAQADLVLIEGAGGVLVRLAPELTVLELAGALGAQVAVVTDPGLGTLNHTELTVAALRAAGRDVAGLIIGSWPEDPDLAMRCNAEDLPRLTGLPVLATLPAGAGALRPEDFQAAAPTWFAHPVGSLIAGRSVPTEGEIP</sequence>
<keyword evidence="1" id="KW-0963">Cytoplasm</keyword>